<proteinExistence type="predicted"/>
<accession>A0A182FCP4</accession>
<reference evidence="1 2" key="1">
    <citation type="journal article" date="2017" name="G3 (Bethesda)">
        <title>The Physical Genome Mapping of Anopheles albimanus Corrected Scaffold Misassemblies and Identified Interarm Rearrangements in Genus Anopheles.</title>
        <authorList>
            <person name="Artemov G.N."/>
            <person name="Peery A.N."/>
            <person name="Jiang X."/>
            <person name="Tu Z."/>
            <person name="Stegniy V.N."/>
            <person name="Sharakhova M.V."/>
            <person name="Sharakhov I.V."/>
        </authorList>
    </citation>
    <scope>NUCLEOTIDE SEQUENCE [LARGE SCALE GENOMIC DNA]</scope>
    <source>
        <strain evidence="1 2">ALBI9_A</strain>
    </source>
</reference>
<dbReference type="VEuPathDB" id="VectorBase:AALB004280"/>
<reference evidence="1" key="2">
    <citation type="submission" date="2022-08" db="UniProtKB">
        <authorList>
            <consortium name="EnsemblMetazoa"/>
        </authorList>
    </citation>
    <scope>IDENTIFICATION</scope>
    <source>
        <strain evidence="1">STECLA/ALBI9_A</strain>
    </source>
</reference>
<protein>
    <submittedName>
        <fullName evidence="1">Uncharacterized protein</fullName>
    </submittedName>
</protein>
<dbReference type="EnsemblMetazoa" id="AALB004280-RA">
    <property type="protein sequence ID" value="AALB004280-PA"/>
    <property type="gene ID" value="AALB004280"/>
</dbReference>
<keyword evidence="2" id="KW-1185">Reference proteome</keyword>
<organism evidence="1 2">
    <name type="scientific">Anopheles albimanus</name>
    <name type="common">New world malaria mosquito</name>
    <dbReference type="NCBI Taxonomy" id="7167"/>
    <lineage>
        <taxon>Eukaryota</taxon>
        <taxon>Metazoa</taxon>
        <taxon>Ecdysozoa</taxon>
        <taxon>Arthropoda</taxon>
        <taxon>Hexapoda</taxon>
        <taxon>Insecta</taxon>
        <taxon>Pterygota</taxon>
        <taxon>Neoptera</taxon>
        <taxon>Endopterygota</taxon>
        <taxon>Diptera</taxon>
        <taxon>Nematocera</taxon>
        <taxon>Culicoidea</taxon>
        <taxon>Culicidae</taxon>
        <taxon>Anophelinae</taxon>
        <taxon>Anopheles</taxon>
    </lineage>
</organism>
<name>A0A182FCP4_ANOAL</name>
<dbReference type="Proteomes" id="UP000069272">
    <property type="component" value="Chromosome 3L"/>
</dbReference>
<evidence type="ECO:0000313" key="1">
    <source>
        <dbReference type="EnsemblMetazoa" id="AALB004280-PA"/>
    </source>
</evidence>
<dbReference type="AlphaFoldDB" id="A0A182FCP4"/>
<evidence type="ECO:0000313" key="2">
    <source>
        <dbReference type="Proteomes" id="UP000069272"/>
    </source>
</evidence>
<sequence length="148" mass="16302">MVKGGLFERISEARRERERVCVGLTALRHRLTITAGITISGPVIVSSLHSDTHAAELWRNKSTILFALTCLPKQSTIAPRDAYLPCLPIRPRWGGDEIGGIKGVGKHLLRLLFCPRKVRKCAQHNSSLPISLSLDDGARINREGLSSQ</sequence>